<gene>
    <name evidence="4" type="ORF">E2562_012896</name>
</gene>
<dbReference type="OrthoDB" id="609232at2759"/>
<dbReference type="PANTHER" id="PTHR46477">
    <property type="entry name" value="CYSTEINE/HISTIDINE-RICH C1 DOMAIN FAMILY PROTEIN"/>
    <property type="match status" value="1"/>
</dbReference>
<feature type="domain" description="DC1" evidence="3">
    <location>
        <begin position="22"/>
        <end position="72"/>
    </location>
</feature>
<comment type="caution">
    <text evidence="4">The sequence shown here is derived from an EMBL/GenBank/DDBJ whole genome shotgun (WGS) entry which is preliminary data.</text>
</comment>
<feature type="region of interest" description="Disordered" evidence="2">
    <location>
        <begin position="1"/>
        <end position="20"/>
    </location>
</feature>
<protein>
    <recommendedName>
        <fullName evidence="3">DC1 domain-containing protein</fullName>
    </recommendedName>
</protein>
<keyword evidence="1" id="KW-0677">Repeat</keyword>
<keyword evidence="5" id="KW-1185">Reference proteome</keyword>
<evidence type="ECO:0000313" key="4">
    <source>
        <dbReference type="EMBL" id="KAF0899042.1"/>
    </source>
</evidence>
<dbReference type="InterPro" id="IPR004146">
    <property type="entry name" value="DC1"/>
</dbReference>
<dbReference type="PANTHER" id="PTHR46477:SF24">
    <property type="entry name" value="OS08G0404900 PROTEIN"/>
    <property type="match status" value="1"/>
</dbReference>
<organism evidence="4 5">
    <name type="scientific">Oryza meyeriana var. granulata</name>
    <dbReference type="NCBI Taxonomy" id="110450"/>
    <lineage>
        <taxon>Eukaryota</taxon>
        <taxon>Viridiplantae</taxon>
        <taxon>Streptophyta</taxon>
        <taxon>Embryophyta</taxon>
        <taxon>Tracheophyta</taxon>
        <taxon>Spermatophyta</taxon>
        <taxon>Magnoliopsida</taxon>
        <taxon>Liliopsida</taxon>
        <taxon>Poales</taxon>
        <taxon>Poaceae</taxon>
        <taxon>BOP clade</taxon>
        <taxon>Oryzoideae</taxon>
        <taxon>Oryzeae</taxon>
        <taxon>Oryzinae</taxon>
        <taxon>Oryza</taxon>
        <taxon>Oryza meyeriana</taxon>
    </lineage>
</organism>
<dbReference type="Proteomes" id="UP000479710">
    <property type="component" value="Unassembled WGS sequence"/>
</dbReference>
<reference evidence="4 5" key="1">
    <citation type="submission" date="2019-11" db="EMBL/GenBank/DDBJ databases">
        <title>Whole genome sequence of Oryza granulata.</title>
        <authorList>
            <person name="Li W."/>
        </authorList>
    </citation>
    <scope>NUCLEOTIDE SEQUENCE [LARGE SCALE GENOMIC DNA]</scope>
    <source>
        <strain evidence="5">cv. Menghai</strain>
        <tissue evidence="4">Leaf</tissue>
    </source>
</reference>
<name>A0A6G1CFU2_9ORYZ</name>
<dbReference type="AlphaFoldDB" id="A0A6G1CFU2"/>
<evidence type="ECO:0000259" key="3">
    <source>
        <dbReference type="Pfam" id="PF03107"/>
    </source>
</evidence>
<dbReference type="InterPro" id="IPR046349">
    <property type="entry name" value="C1-like_sf"/>
</dbReference>
<dbReference type="EMBL" id="SPHZ02000009">
    <property type="protein sequence ID" value="KAF0899042.1"/>
    <property type="molecule type" value="Genomic_DNA"/>
</dbReference>
<evidence type="ECO:0000256" key="2">
    <source>
        <dbReference type="SAM" id="MobiDB-lite"/>
    </source>
</evidence>
<evidence type="ECO:0000256" key="1">
    <source>
        <dbReference type="ARBA" id="ARBA00022737"/>
    </source>
</evidence>
<accession>A0A6G1CFU2</accession>
<dbReference type="Pfam" id="PF03107">
    <property type="entry name" value="C1_2"/>
    <property type="match status" value="1"/>
</dbReference>
<dbReference type="SUPFAM" id="SSF57889">
    <property type="entry name" value="Cysteine-rich domain"/>
    <property type="match status" value="1"/>
</dbReference>
<proteinExistence type="predicted"/>
<evidence type="ECO:0000313" key="5">
    <source>
        <dbReference type="Proteomes" id="UP000479710"/>
    </source>
</evidence>
<sequence length="107" mass="11494">MKVKSEKDAPTPAPEEIGDHTFHPAHLLKLITVAADDAGEFVCDSCKERGGAGCARYTCEEACDFYLHTSCALGEELMPEHPLFKGCAFVLGLLEPPPPGEPRGPQV</sequence>